<keyword evidence="2" id="KW-0472">Membrane</keyword>
<organism evidence="3 4">
    <name type="scientific">Shinella sedimenti</name>
    <dbReference type="NCBI Taxonomy" id="2919913"/>
    <lineage>
        <taxon>Bacteria</taxon>
        <taxon>Pseudomonadati</taxon>
        <taxon>Pseudomonadota</taxon>
        <taxon>Alphaproteobacteria</taxon>
        <taxon>Hyphomicrobiales</taxon>
        <taxon>Rhizobiaceae</taxon>
        <taxon>Shinella</taxon>
    </lineage>
</organism>
<keyword evidence="2" id="KW-1133">Transmembrane helix</keyword>
<dbReference type="EMBL" id="JAKVIN010000005">
    <property type="protein sequence ID" value="MCJ8149937.1"/>
    <property type="molecule type" value="Genomic_DNA"/>
</dbReference>
<evidence type="ECO:0000256" key="2">
    <source>
        <dbReference type="SAM" id="Phobius"/>
    </source>
</evidence>
<feature type="non-terminal residue" evidence="3">
    <location>
        <position position="62"/>
    </location>
</feature>
<evidence type="ECO:0000313" key="3">
    <source>
        <dbReference type="EMBL" id="MCJ8149937.1"/>
    </source>
</evidence>
<evidence type="ECO:0000256" key="1">
    <source>
        <dbReference type="SAM" id="MobiDB-lite"/>
    </source>
</evidence>
<feature type="transmembrane region" description="Helical" evidence="2">
    <location>
        <begin position="34"/>
        <end position="54"/>
    </location>
</feature>
<geneLocation type="plasmid" evidence="3">
    <name>unnamed</name>
</geneLocation>
<keyword evidence="4" id="KW-1185">Reference proteome</keyword>
<proteinExistence type="predicted"/>
<keyword evidence="2" id="KW-0812">Transmembrane</keyword>
<feature type="region of interest" description="Disordered" evidence="1">
    <location>
        <begin position="1"/>
        <end position="22"/>
    </location>
</feature>
<evidence type="ECO:0000313" key="4">
    <source>
        <dbReference type="Proteomes" id="UP001201844"/>
    </source>
</evidence>
<keyword evidence="3" id="KW-0614">Plasmid</keyword>
<protein>
    <submittedName>
        <fullName evidence="3">Carbohydrate ABC transporter permease</fullName>
    </submittedName>
</protein>
<name>A0ABT0CMV8_9HYPH</name>
<sequence>MSLNTSTAALDAGHAQSRPATSLVLGRRKSKAGLSWLVPTFYIVFLLLPIYWLVNMSFKTNT</sequence>
<accession>A0ABT0CMV8</accession>
<dbReference type="Proteomes" id="UP001201844">
    <property type="component" value="Unassembled WGS sequence"/>
</dbReference>
<reference evidence="3 4" key="1">
    <citation type="submission" date="2022-02" db="EMBL/GenBank/DDBJ databases">
        <title>Shinella B3.7 sp. nov., isolated from Sediment (Zhairuo Island).</title>
        <authorList>
            <person name="Chen G."/>
        </authorList>
    </citation>
    <scope>NUCLEOTIDE SEQUENCE [LARGE SCALE GENOMIC DNA]</scope>
    <source>
        <strain evidence="3 4">B3.7</strain>
        <plasmid evidence="3">unnamed</plasmid>
    </source>
</reference>
<comment type="caution">
    <text evidence="3">The sequence shown here is derived from an EMBL/GenBank/DDBJ whole genome shotgun (WGS) entry which is preliminary data.</text>
</comment>
<gene>
    <name evidence="3" type="ORF">MKI86_12380</name>
</gene>